<feature type="domain" description="Glycosyltransferase subfamily 4-like N-terminal" evidence="3">
    <location>
        <begin position="31"/>
        <end position="162"/>
    </location>
</feature>
<dbReference type="KEGG" id="lby:Lbys_0649"/>
<proteinExistence type="predicted"/>
<dbReference type="GO" id="GO:0009103">
    <property type="term" value="P:lipopolysaccharide biosynthetic process"/>
    <property type="evidence" value="ECO:0007669"/>
    <property type="project" value="TreeGrafter"/>
</dbReference>
<evidence type="ECO:0000259" key="3">
    <source>
        <dbReference type="Pfam" id="PF13439"/>
    </source>
</evidence>
<dbReference type="GO" id="GO:0016757">
    <property type="term" value="F:glycosyltransferase activity"/>
    <property type="evidence" value="ECO:0007669"/>
    <property type="project" value="InterPro"/>
</dbReference>
<dbReference type="Pfam" id="PF00534">
    <property type="entry name" value="Glycos_transf_1"/>
    <property type="match status" value="1"/>
</dbReference>
<evidence type="ECO:0000259" key="2">
    <source>
        <dbReference type="Pfam" id="PF00534"/>
    </source>
</evidence>
<name>E4RYP9_LEAB4</name>
<dbReference type="STRING" id="649349.Lbys_0649"/>
<keyword evidence="5" id="KW-1185">Reference proteome</keyword>
<dbReference type="AlphaFoldDB" id="E4RYP9"/>
<keyword evidence="1 4" id="KW-0808">Transferase</keyword>
<gene>
    <name evidence="4" type="ordered locus">Lbys_0649</name>
</gene>
<evidence type="ECO:0000313" key="4">
    <source>
        <dbReference type="EMBL" id="ADQ16411.1"/>
    </source>
</evidence>
<dbReference type="PANTHER" id="PTHR46401">
    <property type="entry name" value="GLYCOSYLTRANSFERASE WBBK-RELATED"/>
    <property type="match status" value="1"/>
</dbReference>
<dbReference type="Proteomes" id="UP000007435">
    <property type="component" value="Chromosome"/>
</dbReference>
<dbReference type="InterPro" id="IPR028098">
    <property type="entry name" value="Glyco_trans_4-like_N"/>
</dbReference>
<dbReference type="CDD" id="cd03809">
    <property type="entry name" value="GT4_MtfB-like"/>
    <property type="match status" value="1"/>
</dbReference>
<dbReference type="OrthoDB" id="9801609at2"/>
<dbReference type="PANTHER" id="PTHR46401:SF2">
    <property type="entry name" value="GLYCOSYLTRANSFERASE WBBK-RELATED"/>
    <property type="match status" value="1"/>
</dbReference>
<dbReference type="RefSeq" id="WP_013407463.1">
    <property type="nucleotide sequence ID" value="NC_014655.1"/>
</dbReference>
<dbReference type="Gene3D" id="3.40.50.2000">
    <property type="entry name" value="Glycogen Phosphorylase B"/>
    <property type="match status" value="2"/>
</dbReference>
<protein>
    <submittedName>
        <fullName evidence="4">Glycosyl transferase group 1</fullName>
    </submittedName>
</protein>
<feature type="domain" description="Glycosyl transferase family 1" evidence="2">
    <location>
        <begin position="177"/>
        <end position="336"/>
    </location>
</feature>
<dbReference type="CAZy" id="GT4">
    <property type="family name" value="Glycosyltransferase Family 4"/>
</dbReference>
<dbReference type="HOGENOM" id="CLU_009583_27_5_10"/>
<dbReference type="eggNOG" id="COG0438">
    <property type="taxonomic scope" value="Bacteria"/>
</dbReference>
<reference key="1">
    <citation type="submission" date="2010-11" db="EMBL/GenBank/DDBJ databases">
        <title>The complete genome of Leadbetterella byssophila DSM 17132.</title>
        <authorList>
            <consortium name="US DOE Joint Genome Institute (JGI-PGF)"/>
            <person name="Lucas S."/>
            <person name="Copeland A."/>
            <person name="Lapidus A."/>
            <person name="Glavina del Rio T."/>
            <person name="Dalin E."/>
            <person name="Tice H."/>
            <person name="Bruce D."/>
            <person name="Goodwin L."/>
            <person name="Pitluck S."/>
            <person name="Kyrpides N."/>
            <person name="Mavromatis K."/>
            <person name="Ivanova N."/>
            <person name="Teshima H."/>
            <person name="Brettin T."/>
            <person name="Detter J.C."/>
            <person name="Han C."/>
            <person name="Tapia R."/>
            <person name="Land M."/>
            <person name="Hauser L."/>
            <person name="Markowitz V."/>
            <person name="Cheng J.-F."/>
            <person name="Hugenholtz P."/>
            <person name="Woyke T."/>
            <person name="Wu D."/>
            <person name="Tindall B."/>
            <person name="Pomrenke H.G."/>
            <person name="Brambilla E."/>
            <person name="Klenk H.-P."/>
            <person name="Eisen J.A."/>
        </authorList>
    </citation>
    <scope>NUCLEOTIDE SEQUENCE [LARGE SCALE GENOMIC DNA]</scope>
    <source>
        <strain>DSM 17132</strain>
    </source>
</reference>
<dbReference type="SUPFAM" id="SSF53756">
    <property type="entry name" value="UDP-Glycosyltransferase/glycogen phosphorylase"/>
    <property type="match status" value="1"/>
</dbReference>
<organism evidence="4 5">
    <name type="scientific">Leadbetterella byssophila (strain DSM 17132 / JCM 16389 / KACC 11308 / NBRC 106382 / 4M15)</name>
    <dbReference type="NCBI Taxonomy" id="649349"/>
    <lineage>
        <taxon>Bacteria</taxon>
        <taxon>Pseudomonadati</taxon>
        <taxon>Bacteroidota</taxon>
        <taxon>Cytophagia</taxon>
        <taxon>Cytophagales</taxon>
        <taxon>Leadbetterellaceae</taxon>
        <taxon>Leadbetterella</taxon>
    </lineage>
</organism>
<evidence type="ECO:0000256" key="1">
    <source>
        <dbReference type="ARBA" id="ARBA00022679"/>
    </source>
</evidence>
<accession>E4RYP9</accession>
<evidence type="ECO:0000313" key="5">
    <source>
        <dbReference type="Proteomes" id="UP000007435"/>
    </source>
</evidence>
<sequence length="358" mass="41118">MTIGYDGKRYFHNKSGLGNYSRDLIRILSTNYPEHQYYLYDERPDSIPSHPSISHIPIKGFLGRQLSLGKQAEGCDIFHGLSGELPLRWGKKSPKKIVTIHDLIFEKLPDYYAFLDRKIYFKKFQYACEKADIVVAISEQTKDDIIEHFGTPEDKIKVIYQGCSHLFKRIYSAAEKTEIKEKYSLPDEFILNVGTLESRKNGLILLQALKATDIPLVFIGRKTDYAKKMEQFAQENKMENRVHFLEGLSNEEVAILYSLAKIFAYPSEYEGFGIPIIEALYSGIPVVTNQAGVFPEAGGPSSAYVDIHNAEEVKAKLISLWDNELERERMSREGRTFVQKFDDLTLAKQWMELYQTLL</sequence>
<dbReference type="EMBL" id="CP002305">
    <property type="protein sequence ID" value="ADQ16411.1"/>
    <property type="molecule type" value="Genomic_DNA"/>
</dbReference>
<dbReference type="InterPro" id="IPR001296">
    <property type="entry name" value="Glyco_trans_1"/>
</dbReference>
<reference evidence="4 5" key="2">
    <citation type="journal article" date="2011" name="Stand. Genomic Sci.">
        <title>Complete genome sequence of Leadbetterella byssophila type strain (4M15).</title>
        <authorList>
            <person name="Abt B."/>
            <person name="Teshima H."/>
            <person name="Lucas S."/>
            <person name="Lapidus A."/>
            <person name="Del Rio T.G."/>
            <person name="Nolan M."/>
            <person name="Tice H."/>
            <person name="Cheng J.F."/>
            <person name="Pitluck S."/>
            <person name="Liolios K."/>
            <person name="Pagani I."/>
            <person name="Ivanova N."/>
            <person name="Mavromatis K."/>
            <person name="Pati A."/>
            <person name="Tapia R."/>
            <person name="Han C."/>
            <person name="Goodwin L."/>
            <person name="Chen A."/>
            <person name="Palaniappan K."/>
            <person name="Land M."/>
            <person name="Hauser L."/>
            <person name="Chang Y.J."/>
            <person name="Jeffries C.D."/>
            <person name="Rohde M."/>
            <person name="Goker M."/>
            <person name="Tindall B.J."/>
            <person name="Detter J.C."/>
            <person name="Woyke T."/>
            <person name="Bristow J."/>
            <person name="Eisen J.A."/>
            <person name="Markowitz V."/>
            <person name="Hugenholtz P."/>
            <person name="Klenk H.P."/>
            <person name="Kyrpides N.C."/>
        </authorList>
    </citation>
    <scope>NUCLEOTIDE SEQUENCE [LARGE SCALE GENOMIC DNA]</scope>
    <source>
        <strain evidence="5">DSM 17132 / JCM 16389 / KACC 11308 / NBRC 106382 / 4M15</strain>
    </source>
</reference>
<dbReference type="Pfam" id="PF13439">
    <property type="entry name" value="Glyco_transf_4"/>
    <property type="match status" value="1"/>
</dbReference>